<dbReference type="InterPro" id="IPR036890">
    <property type="entry name" value="HATPase_C_sf"/>
</dbReference>
<dbReference type="Proteomes" id="UP000647133">
    <property type="component" value="Unassembled WGS sequence"/>
</dbReference>
<keyword evidence="6" id="KW-0418">Kinase</keyword>
<feature type="transmembrane region" description="Helical" evidence="4">
    <location>
        <begin position="306"/>
        <end position="328"/>
    </location>
</feature>
<keyword evidence="4" id="KW-1133">Transmembrane helix</keyword>
<keyword evidence="6" id="KW-0808">Transferase</keyword>
<gene>
    <name evidence="6" type="ORF">IFO69_12585</name>
</gene>
<dbReference type="SUPFAM" id="SSF55874">
    <property type="entry name" value="ATPase domain of HSP90 chaperone/DNA topoisomerase II/histidine kinase"/>
    <property type="match status" value="1"/>
</dbReference>
<dbReference type="PROSITE" id="PS50109">
    <property type="entry name" value="HIS_KIN"/>
    <property type="match status" value="1"/>
</dbReference>
<dbReference type="InterPro" id="IPR005467">
    <property type="entry name" value="His_kinase_dom"/>
</dbReference>
<evidence type="ECO:0000313" key="7">
    <source>
        <dbReference type="Proteomes" id="UP000647133"/>
    </source>
</evidence>
<dbReference type="PANTHER" id="PTHR43547:SF2">
    <property type="entry name" value="HYBRID SIGNAL TRANSDUCTION HISTIDINE KINASE C"/>
    <property type="match status" value="1"/>
</dbReference>
<name>A0ABR9ALB4_9BACT</name>
<dbReference type="CDD" id="cd00082">
    <property type="entry name" value="HisKA"/>
    <property type="match status" value="1"/>
</dbReference>
<dbReference type="PANTHER" id="PTHR43547">
    <property type="entry name" value="TWO-COMPONENT HISTIDINE KINASE"/>
    <property type="match status" value="1"/>
</dbReference>
<proteinExistence type="predicted"/>
<evidence type="ECO:0000256" key="1">
    <source>
        <dbReference type="ARBA" id="ARBA00000085"/>
    </source>
</evidence>
<dbReference type="SUPFAM" id="SSF47384">
    <property type="entry name" value="Homodimeric domain of signal transducing histidine kinase"/>
    <property type="match status" value="1"/>
</dbReference>
<feature type="domain" description="Histidine kinase" evidence="5">
    <location>
        <begin position="347"/>
        <end position="566"/>
    </location>
</feature>
<dbReference type="InterPro" id="IPR003594">
    <property type="entry name" value="HATPase_dom"/>
</dbReference>
<dbReference type="CDD" id="cd00075">
    <property type="entry name" value="HATPase"/>
    <property type="match status" value="1"/>
</dbReference>
<dbReference type="EC" id="2.7.13.3" evidence="2"/>
<comment type="catalytic activity">
    <reaction evidence="1">
        <text>ATP + protein L-histidine = ADP + protein N-phospho-L-histidine.</text>
        <dbReference type="EC" id="2.7.13.3"/>
    </reaction>
</comment>
<dbReference type="InterPro" id="IPR004358">
    <property type="entry name" value="Sig_transdc_His_kin-like_C"/>
</dbReference>
<dbReference type="Gene3D" id="3.30.565.10">
    <property type="entry name" value="Histidine kinase-like ATPase, C-terminal domain"/>
    <property type="match status" value="1"/>
</dbReference>
<dbReference type="Pfam" id="PF00512">
    <property type="entry name" value="HisKA"/>
    <property type="match status" value="1"/>
</dbReference>
<keyword evidence="4" id="KW-0472">Membrane</keyword>
<comment type="caution">
    <text evidence="6">The sequence shown here is derived from an EMBL/GenBank/DDBJ whole genome shotgun (WGS) entry which is preliminary data.</text>
</comment>
<sequence>MKIIILLMSLACVGLVAFQYYWVANAIKINQERFEQNVYQSLAASIMKLEKGETSDIILNAVAKDTSFQHELFQKIEPIQFNIRRQVSIERRPSMVDSIFRDRVPQVSQTFMRMIAARGGKPQNQFELQKYFEMPPSIARQLFTPDEMAIYLQEKEKYLDFVAKQDSFKQVQDYAMNREALIIEEYNVSENVAENIVKANKKIELVEVVMTQLFADSEQNILRRIDTADLHKDIRSQLKKRGITGNFELAILDSDDSLIRINHVEDIQFIKKNGIKAELFPGDLVGEENYMLINFPSKQAYLLQQIWLPLSSSLLFLLIIILCFVYAIQVIIRQKKLSETKNDFINNMTHEFKTPIATVSLAVEALQDPELVNQDAFRNRYLGIIKDENKRLGTQVEKVLQAAALDKKDFKLKFEQVDLVNLIKDAKRHFDLQVEKKGGAIHLDMDVRNPYLEADAFHLTNIINNLLDNANKYTKEEPNIGLKIVESLEGFTITISDNGMGMSKESVKKIFEKFYRVPTGNVHDVKGFGLGLAYVKTMVEEHHGTIAVESEINKGSTFTITLPRKK</sequence>
<accession>A0ABR9ALB4</accession>
<organism evidence="6 7">
    <name type="scientific">Echinicola arenosa</name>
    <dbReference type="NCBI Taxonomy" id="2774144"/>
    <lineage>
        <taxon>Bacteria</taxon>
        <taxon>Pseudomonadati</taxon>
        <taxon>Bacteroidota</taxon>
        <taxon>Cytophagia</taxon>
        <taxon>Cytophagales</taxon>
        <taxon>Cyclobacteriaceae</taxon>
        <taxon>Echinicola</taxon>
    </lineage>
</organism>
<dbReference type="Pfam" id="PF02518">
    <property type="entry name" value="HATPase_c"/>
    <property type="match status" value="1"/>
</dbReference>
<dbReference type="InterPro" id="IPR003661">
    <property type="entry name" value="HisK_dim/P_dom"/>
</dbReference>
<dbReference type="InterPro" id="IPR036097">
    <property type="entry name" value="HisK_dim/P_sf"/>
</dbReference>
<dbReference type="SMART" id="SM00387">
    <property type="entry name" value="HATPase_c"/>
    <property type="match status" value="1"/>
</dbReference>
<protein>
    <recommendedName>
        <fullName evidence="2">histidine kinase</fullName>
        <ecNumber evidence="2">2.7.13.3</ecNumber>
    </recommendedName>
</protein>
<dbReference type="EMBL" id="JACYTQ010000004">
    <property type="protein sequence ID" value="MBD8489584.1"/>
    <property type="molecule type" value="Genomic_DNA"/>
</dbReference>
<dbReference type="RefSeq" id="WP_192010477.1">
    <property type="nucleotide sequence ID" value="NZ_JACYTQ010000004.1"/>
</dbReference>
<keyword evidence="4" id="KW-0812">Transmembrane</keyword>
<reference evidence="6 7" key="1">
    <citation type="submission" date="2020-09" db="EMBL/GenBank/DDBJ databases">
        <title>Echinicola sp. CAU 1574 isolated from sand of Sido Beach.</title>
        <authorList>
            <person name="Kim W."/>
        </authorList>
    </citation>
    <scope>NUCLEOTIDE SEQUENCE [LARGE SCALE GENOMIC DNA]</scope>
    <source>
        <strain evidence="6 7">CAU 1574</strain>
    </source>
</reference>
<evidence type="ECO:0000256" key="3">
    <source>
        <dbReference type="ARBA" id="ARBA00022553"/>
    </source>
</evidence>
<dbReference type="PRINTS" id="PR00344">
    <property type="entry name" value="BCTRLSENSOR"/>
</dbReference>
<dbReference type="Gene3D" id="1.10.287.130">
    <property type="match status" value="1"/>
</dbReference>
<dbReference type="SMART" id="SM00388">
    <property type="entry name" value="HisKA"/>
    <property type="match status" value="1"/>
</dbReference>
<evidence type="ECO:0000256" key="2">
    <source>
        <dbReference type="ARBA" id="ARBA00012438"/>
    </source>
</evidence>
<dbReference type="GO" id="GO:0016301">
    <property type="term" value="F:kinase activity"/>
    <property type="evidence" value="ECO:0007669"/>
    <property type="project" value="UniProtKB-KW"/>
</dbReference>
<keyword evidence="3" id="KW-0597">Phosphoprotein</keyword>
<keyword evidence="7" id="KW-1185">Reference proteome</keyword>
<evidence type="ECO:0000256" key="4">
    <source>
        <dbReference type="SAM" id="Phobius"/>
    </source>
</evidence>
<evidence type="ECO:0000313" key="6">
    <source>
        <dbReference type="EMBL" id="MBD8489584.1"/>
    </source>
</evidence>
<evidence type="ECO:0000259" key="5">
    <source>
        <dbReference type="PROSITE" id="PS50109"/>
    </source>
</evidence>